<comment type="subcellular location">
    <subcellularLocation>
        <location evidence="1">Cell outer membrane</location>
    </subcellularLocation>
</comment>
<evidence type="ECO:0000256" key="1">
    <source>
        <dbReference type="ARBA" id="ARBA00004442"/>
    </source>
</evidence>
<feature type="signal peptide" evidence="6">
    <location>
        <begin position="1"/>
        <end position="22"/>
    </location>
</feature>
<evidence type="ECO:0000256" key="6">
    <source>
        <dbReference type="SAM" id="SignalP"/>
    </source>
</evidence>
<proteinExistence type="inferred from homology"/>
<dbReference type="EMBL" id="JACIES010000018">
    <property type="protein sequence ID" value="MBB4028157.1"/>
    <property type="molecule type" value="Genomic_DNA"/>
</dbReference>
<dbReference type="InterPro" id="IPR012944">
    <property type="entry name" value="SusD_RagB_dom"/>
</dbReference>
<dbReference type="PROSITE" id="PS51257">
    <property type="entry name" value="PROKAR_LIPOPROTEIN"/>
    <property type="match status" value="1"/>
</dbReference>
<keyword evidence="5" id="KW-0998">Cell outer membrane</keyword>
<feature type="domain" description="SusD-like N-terminal" evidence="8">
    <location>
        <begin position="113"/>
        <end position="232"/>
    </location>
</feature>
<dbReference type="OrthoDB" id="724176at2"/>
<feature type="chain" id="PRO_5031495472" description="RagB/SusD family nutrient uptake outer membrane protein" evidence="6">
    <location>
        <begin position="23"/>
        <end position="650"/>
    </location>
</feature>
<comment type="similarity">
    <text evidence="2">Belongs to the SusD family.</text>
</comment>
<evidence type="ECO:0000256" key="4">
    <source>
        <dbReference type="ARBA" id="ARBA00023136"/>
    </source>
</evidence>
<dbReference type="Pfam" id="PF07980">
    <property type="entry name" value="SusD_RagB"/>
    <property type="match status" value="1"/>
</dbReference>
<comment type="caution">
    <text evidence="9">The sequence shown here is derived from an EMBL/GenBank/DDBJ whole genome shotgun (WGS) entry which is preliminary data.</text>
</comment>
<gene>
    <name evidence="9" type="ORF">GGR14_003985</name>
</gene>
<protein>
    <recommendedName>
        <fullName evidence="11">RagB/SusD family nutrient uptake outer membrane protein</fullName>
    </recommendedName>
</protein>
<dbReference type="GO" id="GO:0009279">
    <property type="term" value="C:cell outer membrane"/>
    <property type="evidence" value="ECO:0007669"/>
    <property type="project" value="UniProtKB-SubCell"/>
</dbReference>
<dbReference type="Gene3D" id="1.25.40.390">
    <property type="match status" value="1"/>
</dbReference>
<name>A0A7W6N0E9_9BACT</name>
<keyword evidence="3 6" id="KW-0732">Signal</keyword>
<evidence type="ECO:0000259" key="8">
    <source>
        <dbReference type="Pfam" id="PF14322"/>
    </source>
</evidence>
<organism evidence="9 10">
    <name type="scientific">Butyricimonas faecihominis</name>
    <dbReference type="NCBI Taxonomy" id="1472416"/>
    <lineage>
        <taxon>Bacteria</taxon>
        <taxon>Pseudomonadati</taxon>
        <taxon>Bacteroidota</taxon>
        <taxon>Bacteroidia</taxon>
        <taxon>Bacteroidales</taxon>
        <taxon>Odoribacteraceae</taxon>
        <taxon>Butyricimonas</taxon>
    </lineage>
</organism>
<dbReference type="Pfam" id="PF14322">
    <property type="entry name" value="SusD-like_3"/>
    <property type="match status" value="1"/>
</dbReference>
<dbReference type="GeneID" id="93102082"/>
<evidence type="ECO:0000259" key="7">
    <source>
        <dbReference type="Pfam" id="PF07980"/>
    </source>
</evidence>
<keyword evidence="4" id="KW-0472">Membrane</keyword>
<dbReference type="InterPro" id="IPR033985">
    <property type="entry name" value="SusD-like_N"/>
</dbReference>
<evidence type="ECO:0000313" key="9">
    <source>
        <dbReference type="EMBL" id="MBB4028157.1"/>
    </source>
</evidence>
<dbReference type="InterPro" id="IPR011990">
    <property type="entry name" value="TPR-like_helical_dom_sf"/>
</dbReference>
<sequence length="650" mass="74400">MKRIYTLLLLPFFLLTACDSWLDVVPEEDITTIDTDFETRDNAYEWFKSCYAPLNLSSTSVRDLVEYTATDEVVMCQYLKNAGYFVGDKIISGKQNVFQPYADRWINGMNPRSDFYAAINLCNIFIDKIDQVYNMEEKEKKEWKGEVIAVKAYYYFELVRHYGPIVLVPDFMDPNQDLASLKLPRSHVDSCFQMIVNLCDEAVRVGIPSSVEQQSTHWGYFNKEAVMALKARALCYQASDLFANNPVYADFKNKKGELLFPEAGDAVAQKEKWHRAALAADEAIEACRNAGKMLIDNSKATSVLQTHMLNIEKSVRAANFSSTEALLMIRRVDDSDSEWWYWALPRLISDPIGGIPGTQLAPSMKMVEMFYTENGLPLGEDRAYSGNIYGMTQEKDPKYSEVVALNEDIPVLHTKREPRFYASIGADRCYWRIGRSSSGNFKVEAQQGEEFGLRAKRITGTAPENLTGYWLKKGTCSEAELFNYSSTIAGFGENPMILIRMAELYLISAEAWNEYLDAPDEEHVYKSLNVVRKRAGIPDVEVSWAGARNRNNVKTKAGMREIIRQEWNIEYMFEGMRFWNLRRWKIAEKELNDKLFGWKVAASDQKAFYNNGNGPVVVESNREFVAPRDYFWPIKSEETLISGIVQNLGW</sequence>
<evidence type="ECO:0000256" key="3">
    <source>
        <dbReference type="ARBA" id="ARBA00022729"/>
    </source>
</evidence>
<evidence type="ECO:0000256" key="5">
    <source>
        <dbReference type="ARBA" id="ARBA00023237"/>
    </source>
</evidence>
<dbReference type="RefSeq" id="WP_124316479.1">
    <property type="nucleotide sequence ID" value="NZ_AP028155.1"/>
</dbReference>
<dbReference type="SUPFAM" id="SSF48452">
    <property type="entry name" value="TPR-like"/>
    <property type="match status" value="1"/>
</dbReference>
<evidence type="ECO:0008006" key="11">
    <source>
        <dbReference type="Google" id="ProtNLM"/>
    </source>
</evidence>
<dbReference type="AlphaFoldDB" id="A0A7W6N0E9"/>
<feature type="domain" description="RagB/SusD" evidence="7">
    <location>
        <begin position="353"/>
        <end position="650"/>
    </location>
</feature>
<reference evidence="9 10" key="1">
    <citation type="submission" date="2020-08" db="EMBL/GenBank/DDBJ databases">
        <title>Genomic Encyclopedia of Type Strains, Phase IV (KMG-IV): sequencing the most valuable type-strain genomes for metagenomic binning, comparative biology and taxonomic classification.</title>
        <authorList>
            <person name="Goeker M."/>
        </authorList>
    </citation>
    <scope>NUCLEOTIDE SEQUENCE [LARGE SCALE GENOMIC DNA]</scope>
    <source>
        <strain evidence="9 10">DSM 105721</strain>
    </source>
</reference>
<evidence type="ECO:0000256" key="2">
    <source>
        <dbReference type="ARBA" id="ARBA00006275"/>
    </source>
</evidence>
<accession>A0A7W6N0E9</accession>
<keyword evidence="10" id="KW-1185">Reference proteome</keyword>
<evidence type="ECO:0000313" key="10">
    <source>
        <dbReference type="Proteomes" id="UP000546007"/>
    </source>
</evidence>
<dbReference type="Proteomes" id="UP000546007">
    <property type="component" value="Unassembled WGS sequence"/>
</dbReference>